<dbReference type="AlphaFoldDB" id="A0A835BZS3"/>
<gene>
    <name evidence="2" type="ORF">HU200_023587</name>
</gene>
<evidence type="ECO:0000313" key="2">
    <source>
        <dbReference type="EMBL" id="KAF8720685.1"/>
    </source>
</evidence>
<name>A0A835BZS3_9POAL</name>
<dbReference type="Proteomes" id="UP000636709">
    <property type="component" value="Unassembled WGS sequence"/>
</dbReference>
<evidence type="ECO:0000313" key="3">
    <source>
        <dbReference type="Proteomes" id="UP000636709"/>
    </source>
</evidence>
<dbReference type="PANTHER" id="PTHR33075">
    <property type="entry name" value="OS02G0499800 PROTEIN"/>
    <property type="match status" value="1"/>
</dbReference>
<proteinExistence type="predicted"/>
<comment type="caution">
    <text evidence="2">The sequence shown here is derived from an EMBL/GenBank/DDBJ whole genome shotgun (WGS) entry which is preliminary data.</text>
</comment>
<organism evidence="2 3">
    <name type="scientific">Digitaria exilis</name>
    <dbReference type="NCBI Taxonomy" id="1010633"/>
    <lineage>
        <taxon>Eukaryota</taxon>
        <taxon>Viridiplantae</taxon>
        <taxon>Streptophyta</taxon>
        <taxon>Embryophyta</taxon>
        <taxon>Tracheophyta</taxon>
        <taxon>Spermatophyta</taxon>
        <taxon>Magnoliopsida</taxon>
        <taxon>Liliopsida</taxon>
        <taxon>Poales</taxon>
        <taxon>Poaceae</taxon>
        <taxon>PACMAD clade</taxon>
        <taxon>Panicoideae</taxon>
        <taxon>Panicodae</taxon>
        <taxon>Paniceae</taxon>
        <taxon>Anthephorinae</taxon>
        <taxon>Digitaria</taxon>
    </lineage>
</organism>
<sequence length="365" mass="40123">MIIDEHQNLPLEDVIDASSQSSKSGNHVPQLDLNEPVHVDVFIPMEDGQPLKIMPVEFPEEELLGHEVNSQGVFDDERSPDQEPELQAMQLGFVEIDQPEADPVFTNLLEGPSFKSSQLPPSLFRLWAAHFAAGPGSSDLAIPPEWAAFFTTTLMNPGSFEWAKRFLLSSAWAYPSNPGPNDLQFEIPSKCPVDKSLSCMTSKGDVASALAEDLLEAEIQKESPVVDTFSSPPSETVNLANVSPSTGPWARSLLIKAGKLKVSEDDPALRRSCRQKSHKQGFKGKRCQDKQCIACHSHPPTISPTIIKNLGTSFCKVGMEKLDKVAHLKRKKAHVPVGKKSVIKKKPKDSDNDDVDKNGKKKSKK</sequence>
<reference evidence="2" key="1">
    <citation type="submission" date="2020-07" db="EMBL/GenBank/DDBJ databases">
        <title>Genome sequence and genetic diversity analysis of an under-domesticated orphan crop, white fonio (Digitaria exilis).</title>
        <authorList>
            <person name="Bennetzen J.L."/>
            <person name="Chen S."/>
            <person name="Ma X."/>
            <person name="Wang X."/>
            <person name="Yssel A.E.J."/>
            <person name="Chaluvadi S.R."/>
            <person name="Johnson M."/>
            <person name="Gangashetty P."/>
            <person name="Hamidou F."/>
            <person name="Sanogo M.D."/>
            <person name="Zwaenepoel A."/>
            <person name="Wallace J."/>
            <person name="Van De Peer Y."/>
            <person name="Van Deynze A."/>
        </authorList>
    </citation>
    <scope>NUCLEOTIDE SEQUENCE</scope>
    <source>
        <tissue evidence="2">Leaves</tissue>
    </source>
</reference>
<evidence type="ECO:0000256" key="1">
    <source>
        <dbReference type="SAM" id="MobiDB-lite"/>
    </source>
</evidence>
<protein>
    <submittedName>
        <fullName evidence="2">Uncharacterized protein</fullName>
    </submittedName>
</protein>
<feature type="region of interest" description="Disordered" evidence="1">
    <location>
        <begin position="330"/>
        <end position="365"/>
    </location>
</feature>
<keyword evidence="3" id="KW-1185">Reference proteome</keyword>
<dbReference type="EMBL" id="JACEFO010001691">
    <property type="protein sequence ID" value="KAF8720685.1"/>
    <property type="molecule type" value="Genomic_DNA"/>
</dbReference>
<accession>A0A835BZS3</accession>
<dbReference type="OrthoDB" id="696409at2759"/>